<evidence type="ECO:0000259" key="2">
    <source>
        <dbReference type="Pfam" id="PF13966"/>
    </source>
</evidence>
<evidence type="ECO:0008006" key="6">
    <source>
        <dbReference type="Google" id="ProtNLM"/>
    </source>
</evidence>
<feature type="domain" description="DUF4283" evidence="3">
    <location>
        <begin position="218"/>
        <end position="298"/>
    </location>
</feature>
<sequence>MNDGGKELPRKVEEEKKICWEEVRRLRVAMVVVMKQLNVAMLHVGSFVVTDGDGRGGGERRGDDATIHVALYYFMFIKWNNQNPPLSPIQFPPLSAAASKPTCASRRSSPSTTDVTMTQSSPLASPVLVLGTEQSINFFASGSQIQSGYVPATGNPNPTTTSEAETTVSPTGSGVGTAVETFTVLPPGSSSPLITNGASVDNGRPRVMIHDSVFQKGAEMHKDFIVCYFNGRSPPFHQIQSVLNHMWGKGKRLEIHNNPLNHSAIVRITSDYLRQNILEKYIWYIGDSMFHTAQWAASHSSTTPILSSIKIWAHLTGVPLDLRHQQGLSLVAGLVGDPRETDDFTLNLVSLTLSHVKVEVDLTKQLPKVVEFSRQSGEVVEVQVDYPWLPATCSHCQELGHVVRNCLKVPPAPVPTANKQKGKGLATPAKKPSEPSQTKHYVAKKLQVPASASKDASCSSTPQKNSTSKSSFVPPTPTFLTPISVSKPVKDPTKIHSLPQSPSDKPQQQLALQIHLTTVILSSDDDSYDWEVNGKMGDRFSTGDIYTYIIGPKQTVPWASVVWCPYGIPRQSFLTWLVHLDRCPMKDRLLRWGLLGVDPVCLLCNSGVESRNHLFFDCAYSRLVWFAVANRCQLQPSTDWDSTINQLQSLGGNKDLRRLTILAFQATTYWLWIERNTRLHQQTFRSQIR</sequence>
<dbReference type="PANTHER" id="PTHR31286">
    <property type="entry name" value="GLYCINE-RICH CELL WALL STRUCTURAL PROTEIN 1.8-LIKE"/>
    <property type="match status" value="1"/>
</dbReference>
<dbReference type="AlphaFoldDB" id="A0A8S9NM01"/>
<dbReference type="PANTHER" id="PTHR31286:SF90">
    <property type="entry name" value="DUF4283 DOMAIN-CONTAINING PROTEIN"/>
    <property type="match status" value="1"/>
</dbReference>
<feature type="region of interest" description="Disordered" evidence="1">
    <location>
        <begin position="412"/>
        <end position="507"/>
    </location>
</feature>
<dbReference type="Proteomes" id="UP000712600">
    <property type="component" value="Unassembled WGS sequence"/>
</dbReference>
<dbReference type="InterPro" id="IPR026960">
    <property type="entry name" value="RVT-Znf"/>
</dbReference>
<dbReference type="EMBL" id="QGKX02001621">
    <property type="protein sequence ID" value="KAF3502073.1"/>
    <property type="molecule type" value="Genomic_DNA"/>
</dbReference>
<evidence type="ECO:0000313" key="4">
    <source>
        <dbReference type="EMBL" id="KAF3502073.1"/>
    </source>
</evidence>
<accession>A0A8S9NM01</accession>
<feature type="region of interest" description="Disordered" evidence="1">
    <location>
        <begin position="153"/>
        <end position="175"/>
    </location>
</feature>
<gene>
    <name evidence="4" type="ORF">F2Q69_00040318</name>
</gene>
<dbReference type="Pfam" id="PF14111">
    <property type="entry name" value="DUF4283"/>
    <property type="match status" value="1"/>
</dbReference>
<protein>
    <recommendedName>
        <fullName evidence="6">DUF4283 domain-containing protein</fullName>
    </recommendedName>
</protein>
<evidence type="ECO:0000313" key="5">
    <source>
        <dbReference type="Proteomes" id="UP000712600"/>
    </source>
</evidence>
<name>A0A8S9NM01_BRACR</name>
<feature type="domain" description="Reverse transcriptase zinc-binding" evidence="2">
    <location>
        <begin position="540"/>
        <end position="625"/>
    </location>
</feature>
<feature type="compositionally biased region" description="Polar residues" evidence="1">
    <location>
        <begin position="454"/>
        <end position="484"/>
    </location>
</feature>
<evidence type="ECO:0000259" key="3">
    <source>
        <dbReference type="Pfam" id="PF14111"/>
    </source>
</evidence>
<feature type="compositionally biased region" description="Polar residues" evidence="1">
    <location>
        <begin position="498"/>
        <end position="507"/>
    </location>
</feature>
<dbReference type="Pfam" id="PF13966">
    <property type="entry name" value="zf-RVT"/>
    <property type="match status" value="1"/>
</dbReference>
<feature type="compositionally biased region" description="Polar residues" evidence="1">
    <location>
        <begin position="154"/>
        <end position="165"/>
    </location>
</feature>
<reference evidence="4" key="1">
    <citation type="submission" date="2019-12" db="EMBL/GenBank/DDBJ databases">
        <title>Genome sequencing and annotation of Brassica cretica.</title>
        <authorList>
            <person name="Studholme D.J."/>
            <person name="Sarris P."/>
        </authorList>
    </citation>
    <scope>NUCLEOTIDE SEQUENCE</scope>
    <source>
        <strain evidence="4">PFS-109/04</strain>
        <tissue evidence="4">Leaf</tissue>
    </source>
</reference>
<comment type="caution">
    <text evidence="4">The sequence shown here is derived from an EMBL/GenBank/DDBJ whole genome shotgun (WGS) entry which is preliminary data.</text>
</comment>
<proteinExistence type="predicted"/>
<organism evidence="4 5">
    <name type="scientific">Brassica cretica</name>
    <name type="common">Mustard</name>
    <dbReference type="NCBI Taxonomy" id="69181"/>
    <lineage>
        <taxon>Eukaryota</taxon>
        <taxon>Viridiplantae</taxon>
        <taxon>Streptophyta</taxon>
        <taxon>Embryophyta</taxon>
        <taxon>Tracheophyta</taxon>
        <taxon>Spermatophyta</taxon>
        <taxon>Magnoliopsida</taxon>
        <taxon>eudicotyledons</taxon>
        <taxon>Gunneridae</taxon>
        <taxon>Pentapetalae</taxon>
        <taxon>rosids</taxon>
        <taxon>malvids</taxon>
        <taxon>Brassicales</taxon>
        <taxon>Brassicaceae</taxon>
        <taxon>Brassiceae</taxon>
        <taxon>Brassica</taxon>
    </lineage>
</organism>
<evidence type="ECO:0000256" key="1">
    <source>
        <dbReference type="SAM" id="MobiDB-lite"/>
    </source>
</evidence>
<dbReference type="InterPro" id="IPR040256">
    <property type="entry name" value="At4g02000-like"/>
</dbReference>
<dbReference type="InterPro" id="IPR025558">
    <property type="entry name" value="DUF4283"/>
</dbReference>